<keyword evidence="13 14" id="KW-0998">Cell outer membrane</keyword>
<dbReference type="Gene3D" id="2.40.170.20">
    <property type="entry name" value="TonB-dependent receptor, beta-barrel domain"/>
    <property type="match status" value="1"/>
</dbReference>
<dbReference type="EMBL" id="VNFH01000002">
    <property type="protein sequence ID" value="TVU72699.1"/>
    <property type="molecule type" value="Genomic_DNA"/>
</dbReference>
<dbReference type="Pfam" id="PF07715">
    <property type="entry name" value="Plug"/>
    <property type="match status" value="1"/>
</dbReference>
<evidence type="ECO:0000313" key="20">
    <source>
        <dbReference type="Proteomes" id="UP000319941"/>
    </source>
</evidence>
<dbReference type="FunFam" id="2.170.130.10:FF:000001">
    <property type="entry name" value="Catecholate siderophore TonB-dependent receptor"/>
    <property type="match status" value="1"/>
</dbReference>
<dbReference type="Pfam" id="PF00593">
    <property type="entry name" value="TonB_dep_Rec_b-barrel"/>
    <property type="match status" value="1"/>
</dbReference>
<name>A0A558HU97_9GAMM</name>
<keyword evidence="11 14" id="KW-0472">Membrane</keyword>
<evidence type="ECO:0000256" key="11">
    <source>
        <dbReference type="ARBA" id="ARBA00023136"/>
    </source>
</evidence>
<keyword evidence="12 19" id="KW-0675">Receptor</keyword>
<dbReference type="InterPro" id="IPR000531">
    <property type="entry name" value="Beta-barrel_TonB"/>
</dbReference>
<keyword evidence="20" id="KW-1185">Reference proteome</keyword>
<reference evidence="19 20" key="1">
    <citation type="submission" date="2019-07" db="EMBL/GenBank/DDBJ databases">
        <title>Diversity of Bacteria from Kongsfjorden, Arctic.</title>
        <authorList>
            <person name="Yu Y."/>
        </authorList>
    </citation>
    <scope>NUCLEOTIDE SEQUENCE [LARGE SCALE GENOMIC DNA]</scope>
    <source>
        <strain evidence="19 20">SM1923</strain>
    </source>
</reference>
<sequence>MTNSAARYPHRSPLLSLPRHPLTLAIALSLPLAGQAVAADHRDAQDEQLDTMTVTTTAATKTDTSYLKTPQAVSTITREDMDKRAAETVQRAADYTPGVFTNQIGASNRYDYLVLRGFSDGSVSNTFLDGLKLMGDSGSYSSMTIDPYFLDSIEVVKGPSSVLYGRSSPGGLVAMQSKRPEFQDSGQVRFTVGDDNERSAAFDLTGPLDDEKRIAYRLTGLASAEDTQVDSVSEERYAFSPQITMDVTDDTTVTLMGYFQKDPEGGYHSGLPYEGTVVSHDGIKLGNDFYEGDEDYEEFDRTERMLGYDFEHRFNGDVTARQKFRYLRSDVDLEQVYAYGWASDTELTRYYSGGEESLRAWTVDNQLESRFSTGDIDHTLLFGADYQTRTNDVDWEYGTASSLDVTSSSDADVSIYATENQKRELDQTGVYLQDQLSWGRWNLAAGLRQDWVNIKNTDRDYNTTSELNDNEMSGRIGLIYGFDNGISPYISYSTSFSPNSYADEDGDLLDPTTGKQVEVGMKYQPNGTRDQYSVSLFRINQENVASKDPEDDYYTSYGEIESQGLELEARTQLTRNFALQAGYSYTDVTYAKAEDGTEGNDANQVPKHQVSVWGDYAFNEGPLTGLNAGLGVRYYADMWADSENTEKVPDYALVDAVLGYDLSQVGWTGTSVQLNVSNLLDKEYIASCYNTDFCYYGAERSVTATLTYDF</sequence>
<keyword evidence="9" id="KW-0406">Ion transport</keyword>
<feature type="chain" id="PRO_5021870518" evidence="16">
    <location>
        <begin position="39"/>
        <end position="710"/>
    </location>
</feature>
<dbReference type="NCBIfam" id="TIGR01783">
    <property type="entry name" value="TonB-siderophor"/>
    <property type="match status" value="1"/>
</dbReference>
<dbReference type="RefSeq" id="WP_144726576.1">
    <property type="nucleotide sequence ID" value="NZ_CAWOWR010000076.1"/>
</dbReference>
<dbReference type="PANTHER" id="PTHR32552">
    <property type="entry name" value="FERRICHROME IRON RECEPTOR-RELATED"/>
    <property type="match status" value="1"/>
</dbReference>
<dbReference type="GO" id="GO:0038023">
    <property type="term" value="F:signaling receptor activity"/>
    <property type="evidence" value="ECO:0007669"/>
    <property type="project" value="InterPro"/>
</dbReference>
<feature type="signal peptide" evidence="16">
    <location>
        <begin position="1"/>
        <end position="38"/>
    </location>
</feature>
<evidence type="ECO:0000259" key="18">
    <source>
        <dbReference type="Pfam" id="PF07715"/>
    </source>
</evidence>
<dbReference type="InterPro" id="IPR010105">
    <property type="entry name" value="TonB_sidphr_rcpt"/>
</dbReference>
<protein>
    <submittedName>
        <fullName evidence="19">TonB-dependent siderophore receptor</fullName>
    </submittedName>
</protein>
<feature type="domain" description="TonB-dependent receptor plug" evidence="18">
    <location>
        <begin position="68"/>
        <end position="171"/>
    </location>
</feature>
<evidence type="ECO:0000256" key="3">
    <source>
        <dbReference type="ARBA" id="ARBA00022448"/>
    </source>
</evidence>
<evidence type="ECO:0000256" key="6">
    <source>
        <dbReference type="ARBA" id="ARBA00022692"/>
    </source>
</evidence>
<evidence type="ECO:0000256" key="4">
    <source>
        <dbReference type="ARBA" id="ARBA00022452"/>
    </source>
</evidence>
<dbReference type="CDD" id="cd01347">
    <property type="entry name" value="ligand_gated_channel"/>
    <property type="match status" value="1"/>
</dbReference>
<dbReference type="STRING" id="553385.GCA_000591415_01921"/>
<dbReference type="InterPro" id="IPR012910">
    <property type="entry name" value="Plug_dom"/>
</dbReference>
<dbReference type="Proteomes" id="UP000319941">
    <property type="component" value="Unassembled WGS sequence"/>
</dbReference>
<dbReference type="InterPro" id="IPR037066">
    <property type="entry name" value="Plug_dom_sf"/>
</dbReference>
<dbReference type="PROSITE" id="PS52016">
    <property type="entry name" value="TONB_DEPENDENT_REC_3"/>
    <property type="match status" value="1"/>
</dbReference>
<dbReference type="OrthoDB" id="127311at2"/>
<accession>A0A558HU97</accession>
<evidence type="ECO:0000313" key="19">
    <source>
        <dbReference type="EMBL" id="TVU72699.1"/>
    </source>
</evidence>
<evidence type="ECO:0000256" key="1">
    <source>
        <dbReference type="ARBA" id="ARBA00004571"/>
    </source>
</evidence>
<evidence type="ECO:0000256" key="2">
    <source>
        <dbReference type="ARBA" id="ARBA00009810"/>
    </source>
</evidence>
<keyword evidence="10 15" id="KW-0798">TonB box</keyword>
<keyword evidence="4 14" id="KW-1134">Transmembrane beta strand</keyword>
<comment type="similarity">
    <text evidence="2 14 15">Belongs to the TonB-dependent receptor family.</text>
</comment>
<dbReference type="PANTHER" id="PTHR32552:SF68">
    <property type="entry name" value="FERRICHROME OUTER MEMBRANE TRANSPORTER_PHAGE RECEPTOR"/>
    <property type="match status" value="1"/>
</dbReference>
<evidence type="ECO:0000256" key="16">
    <source>
        <dbReference type="SAM" id="SignalP"/>
    </source>
</evidence>
<dbReference type="SUPFAM" id="SSF56935">
    <property type="entry name" value="Porins"/>
    <property type="match status" value="1"/>
</dbReference>
<dbReference type="AlphaFoldDB" id="A0A558HU97"/>
<keyword evidence="8" id="KW-0408">Iron</keyword>
<evidence type="ECO:0000256" key="10">
    <source>
        <dbReference type="ARBA" id="ARBA00023077"/>
    </source>
</evidence>
<comment type="caution">
    <text evidence="19">The sequence shown here is derived from an EMBL/GenBank/DDBJ whole genome shotgun (WGS) entry which is preliminary data.</text>
</comment>
<proteinExistence type="inferred from homology"/>
<evidence type="ECO:0000256" key="14">
    <source>
        <dbReference type="PROSITE-ProRule" id="PRU01360"/>
    </source>
</evidence>
<evidence type="ECO:0000259" key="17">
    <source>
        <dbReference type="Pfam" id="PF00593"/>
    </source>
</evidence>
<dbReference type="GO" id="GO:0009279">
    <property type="term" value="C:cell outer membrane"/>
    <property type="evidence" value="ECO:0007669"/>
    <property type="project" value="UniProtKB-SubCell"/>
</dbReference>
<dbReference type="Gene3D" id="2.170.130.10">
    <property type="entry name" value="TonB-dependent receptor, plug domain"/>
    <property type="match status" value="1"/>
</dbReference>
<keyword evidence="7 16" id="KW-0732">Signal</keyword>
<keyword evidence="3 14" id="KW-0813">Transport</keyword>
<evidence type="ECO:0000256" key="12">
    <source>
        <dbReference type="ARBA" id="ARBA00023170"/>
    </source>
</evidence>
<dbReference type="GO" id="GO:0015891">
    <property type="term" value="P:siderophore transport"/>
    <property type="evidence" value="ECO:0007669"/>
    <property type="project" value="InterPro"/>
</dbReference>
<evidence type="ECO:0000256" key="9">
    <source>
        <dbReference type="ARBA" id="ARBA00023065"/>
    </source>
</evidence>
<keyword evidence="6 14" id="KW-0812">Transmembrane</keyword>
<feature type="domain" description="TonB-dependent receptor-like beta-barrel" evidence="17">
    <location>
        <begin position="249"/>
        <end position="679"/>
    </location>
</feature>
<evidence type="ECO:0000256" key="5">
    <source>
        <dbReference type="ARBA" id="ARBA00022496"/>
    </source>
</evidence>
<dbReference type="InterPro" id="IPR036942">
    <property type="entry name" value="Beta-barrel_TonB_sf"/>
</dbReference>
<evidence type="ECO:0000256" key="8">
    <source>
        <dbReference type="ARBA" id="ARBA00023004"/>
    </source>
</evidence>
<dbReference type="GO" id="GO:0015344">
    <property type="term" value="F:siderophore uptake transmembrane transporter activity"/>
    <property type="evidence" value="ECO:0007669"/>
    <property type="project" value="TreeGrafter"/>
</dbReference>
<organism evidence="19 20">
    <name type="scientific">Cobetia crustatorum</name>
    <dbReference type="NCBI Taxonomy" id="553385"/>
    <lineage>
        <taxon>Bacteria</taxon>
        <taxon>Pseudomonadati</taxon>
        <taxon>Pseudomonadota</taxon>
        <taxon>Gammaproteobacteria</taxon>
        <taxon>Oceanospirillales</taxon>
        <taxon>Halomonadaceae</taxon>
        <taxon>Cobetia</taxon>
    </lineage>
</organism>
<comment type="subcellular location">
    <subcellularLocation>
        <location evidence="1 14">Cell outer membrane</location>
        <topology evidence="1 14">Multi-pass membrane protein</topology>
    </subcellularLocation>
</comment>
<dbReference type="InterPro" id="IPR039426">
    <property type="entry name" value="TonB-dep_rcpt-like"/>
</dbReference>
<evidence type="ECO:0000256" key="7">
    <source>
        <dbReference type="ARBA" id="ARBA00022729"/>
    </source>
</evidence>
<evidence type="ECO:0000256" key="13">
    <source>
        <dbReference type="ARBA" id="ARBA00023237"/>
    </source>
</evidence>
<gene>
    <name evidence="19" type="ORF">FQP86_03220</name>
</gene>
<keyword evidence="5" id="KW-0410">Iron transport</keyword>
<evidence type="ECO:0000256" key="15">
    <source>
        <dbReference type="RuleBase" id="RU003357"/>
    </source>
</evidence>